<feature type="non-terminal residue" evidence="2">
    <location>
        <position position="207"/>
    </location>
</feature>
<evidence type="ECO:0000313" key="3">
    <source>
        <dbReference type="Proteomes" id="UP000237271"/>
    </source>
</evidence>
<dbReference type="EMBL" id="NCKW01003606">
    <property type="protein sequence ID" value="POM75917.1"/>
    <property type="molecule type" value="Genomic_DNA"/>
</dbReference>
<sequence>MDHRSKHQEQWRQHRLNAGIRNGSGDSSNTDSQADCDKGSSNYDNSGGSAPATQEKTEPSLMVSVAHILELLVPRFANVSDIPGSFPVSLDLSASMDVQLVFWERGVTKELECINVDDGCPRCKFDSFLRGLVILKRRGVLHLNGAYVVEPTKRNFARLRLHIESINEMAAASKLEEFDFVLCHLQSSDREEEEMEEQKIAAAKRSK</sequence>
<evidence type="ECO:0000256" key="1">
    <source>
        <dbReference type="SAM" id="MobiDB-lite"/>
    </source>
</evidence>
<feature type="region of interest" description="Disordered" evidence="1">
    <location>
        <begin position="1"/>
        <end position="57"/>
    </location>
</feature>
<name>A0A2P4YDN3_9STRA</name>
<accession>A0A2P4YDN3</accession>
<comment type="caution">
    <text evidence="2">The sequence shown here is derived from an EMBL/GenBank/DDBJ whole genome shotgun (WGS) entry which is preliminary data.</text>
</comment>
<organism evidence="2 3">
    <name type="scientific">Phytophthora palmivora</name>
    <dbReference type="NCBI Taxonomy" id="4796"/>
    <lineage>
        <taxon>Eukaryota</taxon>
        <taxon>Sar</taxon>
        <taxon>Stramenopiles</taxon>
        <taxon>Oomycota</taxon>
        <taxon>Peronosporomycetes</taxon>
        <taxon>Peronosporales</taxon>
        <taxon>Peronosporaceae</taxon>
        <taxon>Phytophthora</taxon>
    </lineage>
</organism>
<proteinExistence type="predicted"/>
<dbReference type="AlphaFoldDB" id="A0A2P4YDN3"/>
<evidence type="ECO:0000313" key="2">
    <source>
        <dbReference type="EMBL" id="POM75917.1"/>
    </source>
</evidence>
<feature type="compositionally biased region" description="Polar residues" evidence="1">
    <location>
        <begin position="24"/>
        <end position="54"/>
    </location>
</feature>
<protein>
    <submittedName>
        <fullName evidence="2">F-box protein</fullName>
    </submittedName>
</protein>
<keyword evidence="3" id="KW-1185">Reference proteome</keyword>
<feature type="compositionally biased region" description="Basic and acidic residues" evidence="1">
    <location>
        <begin position="1"/>
        <end position="12"/>
    </location>
</feature>
<gene>
    <name evidence="2" type="ORF">PHPALM_6913</name>
</gene>
<reference evidence="2 3" key="1">
    <citation type="journal article" date="2017" name="Genome Biol. Evol.">
        <title>Phytophthora megakarya and P. palmivora, closely related causal agents of cacao black pod rot, underwent increases in genome sizes and gene numbers by different mechanisms.</title>
        <authorList>
            <person name="Ali S.S."/>
            <person name="Shao J."/>
            <person name="Lary D.J."/>
            <person name="Kronmiller B."/>
            <person name="Shen D."/>
            <person name="Strem M.D."/>
            <person name="Amoako-Attah I."/>
            <person name="Akrofi A.Y."/>
            <person name="Begoude B.A."/>
            <person name="Ten Hoopen G.M."/>
            <person name="Coulibaly K."/>
            <person name="Kebe B.I."/>
            <person name="Melnick R.L."/>
            <person name="Guiltinan M.J."/>
            <person name="Tyler B.M."/>
            <person name="Meinhardt L.W."/>
            <person name="Bailey B.A."/>
        </authorList>
    </citation>
    <scope>NUCLEOTIDE SEQUENCE [LARGE SCALE GENOMIC DNA]</scope>
    <source>
        <strain evidence="3">sbr112.9</strain>
    </source>
</reference>
<dbReference type="OrthoDB" id="448448at2759"/>
<dbReference type="Proteomes" id="UP000237271">
    <property type="component" value="Unassembled WGS sequence"/>
</dbReference>